<evidence type="ECO:0000256" key="1">
    <source>
        <dbReference type="SAM" id="MobiDB-lite"/>
    </source>
</evidence>
<comment type="caution">
    <text evidence="2">The sequence shown here is derived from an EMBL/GenBank/DDBJ whole genome shotgun (WGS) entry which is preliminary data.</text>
</comment>
<organism evidence="2 3">
    <name type="scientific">Streptosporangium fragile</name>
    <dbReference type="NCBI Taxonomy" id="46186"/>
    <lineage>
        <taxon>Bacteria</taxon>
        <taxon>Bacillati</taxon>
        <taxon>Actinomycetota</taxon>
        <taxon>Actinomycetes</taxon>
        <taxon>Streptosporangiales</taxon>
        <taxon>Streptosporangiaceae</taxon>
        <taxon>Streptosporangium</taxon>
    </lineage>
</organism>
<name>A0ABP6IP41_9ACTN</name>
<sequence>MSTAGKRLILNGFAMTVVGHVSAGLRRHPGDRADAYSRLPRRTGLAGLPESAAGNPGYAVSTGTFEDFITYVTPGLRHRGRARESHPPGVSREKLRGPGRRRPGDDHPGAAFRRPGVPA</sequence>
<dbReference type="Gene3D" id="3.20.20.30">
    <property type="entry name" value="Luciferase-like domain"/>
    <property type="match status" value="1"/>
</dbReference>
<evidence type="ECO:0000313" key="2">
    <source>
        <dbReference type="EMBL" id="GAA2898543.1"/>
    </source>
</evidence>
<feature type="region of interest" description="Disordered" evidence="1">
    <location>
        <begin position="76"/>
        <end position="119"/>
    </location>
</feature>
<gene>
    <name evidence="2" type="ORF">GCM10010517_63670</name>
</gene>
<protein>
    <submittedName>
        <fullName evidence="2">Uncharacterized protein</fullName>
    </submittedName>
</protein>
<keyword evidence="3" id="KW-1185">Reference proteome</keyword>
<dbReference type="Proteomes" id="UP001500831">
    <property type="component" value="Unassembled WGS sequence"/>
</dbReference>
<dbReference type="EMBL" id="BAAAVI010000062">
    <property type="protein sequence ID" value="GAA2898543.1"/>
    <property type="molecule type" value="Genomic_DNA"/>
</dbReference>
<dbReference type="InterPro" id="IPR036661">
    <property type="entry name" value="Luciferase-like_sf"/>
</dbReference>
<dbReference type="RefSeq" id="WP_344979276.1">
    <property type="nucleotide sequence ID" value="NZ_BAAAVI010000062.1"/>
</dbReference>
<accession>A0ABP6IP41</accession>
<feature type="compositionally biased region" description="Basic and acidic residues" evidence="1">
    <location>
        <begin position="82"/>
        <end position="108"/>
    </location>
</feature>
<reference evidence="3" key="1">
    <citation type="journal article" date="2019" name="Int. J. Syst. Evol. Microbiol.">
        <title>The Global Catalogue of Microorganisms (GCM) 10K type strain sequencing project: providing services to taxonomists for standard genome sequencing and annotation.</title>
        <authorList>
            <consortium name="The Broad Institute Genomics Platform"/>
            <consortium name="The Broad Institute Genome Sequencing Center for Infectious Disease"/>
            <person name="Wu L."/>
            <person name="Ma J."/>
        </authorList>
    </citation>
    <scope>NUCLEOTIDE SEQUENCE [LARGE SCALE GENOMIC DNA]</scope>
    <source>
        <strain evidence="3">JCM 6242</strain>
    </source>
</reference>
<evidence type="ECO:0000313" key="3">
    <source>
        <dbReference type="Proteomes" id="UP001500831"/>
    </source>
</evidence>
<proteinExistence type="predicted"/>